<reference evidence="12" key="1">
    <citation type="submission" date="2025-08" db="UniProtKB">
        <authorList>
            <consortium name="RefSeq"/>
        </authorList>
    </citation>
    <scope>IDENTIFICATION</scope>
    <source>
        <tissue evidence="12">Tentacle</tissue>
    </source>
</reference>
<dbReference type="Gene3D" id="2.60.40.150">
    <property type="entry name" value="C2 domain"/>
    <property type="match status" value="2"/>
</dbReference>
<dbReference type="CDD" id="cd08676">
    <property type="entry name" value="C2A_Munc13-like"/>
    <property type="match status" value="1"/>
</dbReference>
<dbReference type="PROSITE" id="PS51258">
    <property type="entry name" value="MHD1"/>
    <property type="match status" value="1"/>
</dbReference>
<dbReference type="KEGG" id="aten:116302431"/>
<dbReference type="GO" id="GO:0055037">
    <property type="term" value="C:recycling endosome"/>
    <property type="evidence" value="ECO:0007669"/>
    <property type="project" value="UniProtKB-SubCell"/>
</dbReference>
<dbReference type="OrthoDB" id="7976202at2759"/>
<dbReference type="Proteomes" id="UP000515163">
    <property type="component" value="Unplaced"/>
</dbReference>
<dbReference type="InterPro" id="IPR014772">
    <property type="entry name" value="Munc13_dom-2"/>
</dbReference>
<dbReference type="Gene3D" id="1.10.357.50">
    <property type="match status" value="1"/>
</dbReference>
<dbReference type="Pfam" id="PF06292">
    <property type="entry name" value="MUN"/>
    <property type="match status" value="1"/>
</dbReference>
<dbReference type="Gene3D" id="1.20.58.1100">
    <property type="match status" value="1"/>
</dbReference>
<evidence type="ECO:0000259" key="10">
    <source>
        <dbReference type="PROSITE" id="PS51259"/>
    </source>
</evidence>
<dbReference type="InterPro" id="IPR014770">
    <property type="entry name" value="Munc13_1"/>
</dbReference>
<evidence type="ECO:0000256" key="2">
    <source>
        <dbReference type="ARBA" id="ARBA00004496"/>
    </source>
</evidence>
<keyword evidence="7" id="KW-0967">Endosome</keyword>
<gene>
    <name evidence="12" type="primary">LOC116302431</name>
</gene>
<dbReference type="InterPro" id="IPR035892">
    <property type="entry name" value="C2_domain_sf"/>
</dbReference>
<dbReference type="InterPro" id="IPR000008">
    <property type="entry name" value="C2_dom"/>
</dbReference>
<dbReference type="Pfam" id="PF00168">
    <property type="entry name" value="C2"/>
    <property type="match status" value="2"/>
</dbReference>
<dbReference type="PANTHER" id="PTHR45999:SF4">
    <property type="entry name" value="UNC-13-4A, ISOFORM B"/>
    <property type="match status" value="1"/>
</dbReference>
<name>A0A6P8ILT3_ACTTE</name>
<evidence type="ECO:0000256" key="7">
    <source>
        <dbReference type="ARBA" id="ARBA00022753"/>
    </source>
</evidence>
<dbReference type="SMART" id="SM00239">
    <property type="entry name" value="C2"/>
    <property type="match status" value="2"/>
</dbReference>
<dbReference type="InterPro" id="IPR052095">
    <property type="entry name" value="UNC-13_domain"/>
</dbReference>
<evidence type="ECO:0000256" key="1">
    <source>
        <dbReference type="ARBA" id="ARBA00004172"/>
    </source>
</evidence>
<dbReference type="SUPFAM" id="SSF49562">
    <property type="entry name" value="C2 domain (Calcium/lipid-binding domain, CaLB)"/>
    <property type="match status" value="2"/>
</dbReference>
<dbReference type="PROSITE" id="PS51259">
    <property type="entry name" value="MHD2"/>
    <property type="match status" value="1"/>
</dbReference>
<dbReference type="InParanoid" id="A0A6P8ILT3"/>
<keyword evidence="6" id="KW-0963">Cytoplasm</keyword>
<feature type="domain" description="C2" evidence="8">
    <location>
        <begin position="155"/>
        <end position="304"/>
    </location>
</feature>
<dbReference type="GO" id="GO:0099503">
    <property type="term" value="C:secretory vesicle"/>
    <property type="evidence" value="ECO:0007669"/>
    <property type="project" value="TreeGrafter"/>
</dbReference>
<keyword evidence="5" id="KW-0268">Exocytosis</keyword>
<dbReference type="PANTHER" id="PTHR45999">
    <property type="entry name" value="UNC-13-4A, ISOFORM B"/>
    <property type="match status" value="1"/>
</dbReference>
<proteinExistence type="inferred from homology"/>
<dbReference type="RefSeq" id="XP_031567580.1">
    <property type="nucleotide sequence ID" value="XM_031711720.1"/>
</dbReference>
<evidence type="ECO:0000259" key="9">
    <source>
        <dbReference type="PROSITE" id="PS51258"/>
    </source>
</evidence>
<evidence type="ECO:0000259" key="8">
    <source>
        <dbReference type="PROSITE" id="PS50004"/>
    </source>
</evidence>
<evidence type="ECO:0000256" key="6">
    <source>
        <dbReference type="ARBA" id="ARBA00022490"/>
    </source>
</evidence>
<evidence type="ECO:0000256" key="3">
    <source>
        <dbReference type="ARBA" id="ARBA00004603"/>
    </source>
</evidence>
<feature type="domain" description="MHD2" evidence="10">
    <location>
        <begin position="877"/>
        <end position="985"/>
    </location>
</feature>
<feature type="domain" description="C2" evidence="8">
    <location>
        <begin position="999"/>
        <end position="1124"/>
    </location>
</feature>
<dbReference type="GO" id="GO:0006887">
    <property type="term" value="P:exocytosis"/>
    <property type="evidence" value="ECO:0007669"/>
    <property type="project" value="UniProtKB-KW"/>
</dbReference>
<protein>
    <submittedName>
        <fullName evidence="12">BAI1-associated protein 3-like isoform X1</fullName>
    </submittedName>
</protein>
<dbReference type="GO" id="GO:0005770">
    <property type="term" value="C:late endosome"/>
    <property type="evidence" value="ECO:0007669"/>
    <property type="project" value="UniProtKB-SubCell"/>
</dbReference>
<evidence type="ECO:0000256" key="4">
    <source>
        <dbReference type="ARBA" id="ARBA00005823"/>
    </source>
</evidence>
<feature type="domain" description="MHD1" evidence="9">
    <location>
        <begin position="640"/>
        <end position="761"/>
    </location>
</feature>
<dbReference type="PROSITE" id="PS50004">
    <property type="entry name" value="C2"/>
    <property type="match status" value="2"/>
</dbReference>
<comment type="subcellular location">
    <subcellularLocation>
        <location evidence="2">Cytoplasm</location>
    </subcellularLocation>
    <subcellularLocation>
        <location evidence="3">Late endosome</location>
    </subcellularLocation>
    <subcellularLocation>
        <location evidence="1">Recycling endosome</location>
    </subcellularLocation>
</comment>
<feature type="unsure residue" description="D or N" evidence="12">
    <location>
        <position position="920"/>
    </location>
</feature>
<dbReference type="InterPro" id="IPR010439">
    <property type="entry name" value="MUN_dom"/>
</dbReference>
<sequence length="1174" mass="134308">MNSKISEDENLERLRQSRKLGLCQKLSNQYKACYLEGLTPFDRSQKFDGGFFEKFISIDWKELGEGDGKNAVDSTQIEDLPEPGDLDKIEEGCGDVQEVLSDGKSSTLSQKQREALYCEALYTIIHQVGAKHSSLDPSNGELYVYLQEVLKISQEKHKELYAKTKDRETPRFYLKVGVIEARNLEAKDANGLSDPYCMIGLMSDSAEIEAKKGNAGKKLKKSRTLRELLKNEAIQMTTVRENTLNPEWNETFTMEVNNVSMDVLHIDIWDCDDKEMLSDQDNKVTKIKGFHGVGRYFKDVVQSARATENESTDDFLGYLEYRVKDIPSDGLDEWVKLKSKSSKCRVSGDCHVKVSLSSGNRPDLPQEVLSMYPTFSDVYGALLHEFAAYDLDQAKMMEEQKWEGQLSSHAHFILHQLAIQNDLTPLQEAAMRWRFLSQLHWENPIQYDTLCSLAQDVSKHWKPGKLSEREERSLLKSLRLFVNNCLQLLIKHRDLYPPIDNARFGRLVNLVECLQAVCEMDVYQEDNHEPLSQTLVSIIKESASIWYNKIHAWNEPQESSYDAKLSSMIRLAECVLTDFLRALKFYNKVFFIVGVNYFSLTYCQLELMLANDVRLLMESVKQSIRQSADDQQDVVGEKLFALYLAIRELMSYREHVKTSDNQVHGFDDFHLWFKSAVVRWLDIAQSKAKDRIAKAIAIDKFLRVDPSVMHSTSAVDTVGCFHQILEFWKNLDWPDVGCSYMFVTQLINIICVNALYYADLVFEKMIKEDFYDSDPTQFDVSEQLCVTLNDIEYIRLWLERLPTILGIDQVVSAMTRAHGENSGKHAKTSIDTVISSADEDMLNKIAKIIGHIGQKMAVDIKKFVIQLSWEQNPKPADEAIGPLLQYLDDDLMILNKSLMKSVFKEILEFMWEVVVENFSDMVKSSRGNPPEFFTRLQQSIEIIKAFFHADGVGLPNEQLTGGLYKSLQTTLTIRCMSTNELIQMYFVDLCERQDKSTETYGAVTIRALYDKENRKLLVEVLNARNLVALDTNGLSDPYVVLRLQPAHIFGREERKTKVVKNTLFPLFDETFSFSVTPEQCRMKGACLSLRALDYDMISNDDIEGQAFLPLNILAGLDSPMQGGFANEPQITLNLIHPTPDGVAFEILECRKDKEAETFVKNEKLTYEKIRSAHS</sequence>
<comment type="similarity">
    <text evidence="4">Belongs to the unc-13 family.</text>
</comment>
<dbReference type="CDD" id="cd04009">
    <property type="entry name" value="C2B_Munc13-like"/>
    <property type="match status" value="1"/>
</dbReference>
<dbReference type="AlphaFoldDB" id="A0A6P8ILT3"/>
<evidence type="ECO:0000313" key="11">
    <source>
        <dbReference type="Proteomes" id="UP000515163"/>
    </source>
</evidence>
<organism evidence="11 12">
    <name type="scientific">Actinia tenebrosa</name>
    <name type="common">Australian red waratah sea anemone</name>
    <dbReference type="NCBI Taxonomy" id="6105"/>
    <lineage>
        <taxon>Eukaryota</taxon>
        <taxon>Metazoa</taxon>
        <taxon>Cnidaria</taxon>
        <taxon>Anthozoa</taxon>
        <taxon>Hexacorallia</taxon>
        <taxon>Actiniaria</taxon>
        <taxon>Actiniidae</taxon>
        <taxon>Actinia</taxon>
    </lineage>
</organism>
<evidence type="ECO:0000256" key="5">
    <source>
        <dbReference type="ARBA" id="ARBA00022483"/>
    </source>
</evidence>
<accession>A0A6P8ILT3</accession>
<keyword evidence="11" id="KW-1185">Reference proteome</keyword>
<dbReference type="FunCoup" id="A0A6P8ILT3">
    <property type="interactions" value="364"/>
</dbReference>
<evidence type="ECO:0000313" key="12">
    <source>
        <dbReference type="RefSeq" id="XP_031567580.1"/>
    </source>
</evidence>